<organism evidence="3 4">
    <name type="scientific">Dokdonia pacifica</name>
    <dbReference type="NCBI Taxonomy" id="1627892"/>
    <lineage>
        <taxon>Bacteria</taxon>
        <taxon>Pseudomonadati</taxon>
        <taxon>Bacteroidota</taxon>
        <taxon>Flavobacteriia</taxon>
        <taxon>Flavobacteriales</taxon>
        <taxon>Flavobacteriaceae</taxon>
        <taxon>Dokdonia</taxon>
    </lineage>
</organism>
<keyword evidence="1" id="KW-0732">Signal</keyword>
<dbReference type="OrthoDB" id="1405746at2"/>
<evidence type="ECO:0000313" key="3">
    <source>
        <dbReference type="EMBL" id="SNR45005.1"/>
    </source>
</evidence>
<reference evidence="3 4" key="1">
    <citation type="submission" date="2017-06" db="EMBL/GenBank/DDBJ databases">
        <authorList>
            <person name="Kim H.J."/>
            <person name="Triplett B.A."/>
        </authorList>
    </citation>
    <scope>NUCLEOTIDE SEQUENCE [LARGE SCALE GENOMIC DNA]</scope>
    <source>
        <strain evidence="3 4">DSM 25597</strain>
    </source>
</reference>
<sequence>MKKTFTYTVLFFYSILSLSQNVVIDKPPAWDDSGYVSIITSEGTDGMGVYAADKFILDTEIVLGELDVFGVNVNMPVDEVLSSINVFIYADIGGVPNGDPSIEGSEIIGLTNITEDLFTYEELIIGQPVVNFLAIQLTAANGGNQITLPPGKYWLCFFPTITGVGPNSTWLWTESDMINLDETVPMVIDADGIFGWTDGWLTNAEAIGTDLTSLSFQLRDEEALHIVDKELQNVSLYPNPATNSISISDIEKQIIHSIKVYSTLGEVLITQQDTTQIDVSRLSKGVYYITLETVSGATKTMKFIKS</sequence>
<dbReference type="InterPro" id="IPR026444">
    <property type="entry name" value="Secre_tail"/>
</dbReference>
<protein>
    <submittedName>
        <fullName evidence="3">Por secretion system C-terminal sorting domain-containing protein</fullName>
    </submittedName>
</protein>
<gene>
    <name evidence="3" type="ORF">SAMN06265376_1011002</name>
</gene>
<dbReference type="Proteomes" id="UP000198379">
    <property type="component" value="Unassembled WGS sequence"/>
</dbReference>
<feature type="domain" description="Secretion system C-terminal sorting" evidence="2">
    <location>
        <begin position="236"/>
        <end position="302"/>
    </location>
</feature>
<dbReference type="NCBIfam" id="TIGR04183">
    <property type="entry name" value="Por_Secre_tail"/>
    <property type="match status" value="1"/>
</dbReference>
<evidence type="ECO:0000313" key="4">
    <source>
        <dbReference type="Proteomes" id="UP000198379"/>
    </source>
</evidence>
<proteinExistence type="predicted"/>
<name>A0A238WEL6_9FLAO</name>
<evidence type="ECO:0000259" key="2">
    <source>
        <dbReference type="Pfam" id="PF18962"/>
    </source>
</evidence>
<dbReference type="AlphaFoldDB" id="A0A238WEL6"/>
<evidence type="ECO:0000256" key="1">
    <source>
        <dbReference type="ARBA" id="ARBA00022729"/>
    </source>
</evidence>
<accession>A0A238WEL6</accession>
<dbReference type="EMBL" id="FZNY01000001">
    <property type="protein sequence ID" value="SNR45005.1"/>
    <property type="molecule type" value="Genomic_DNA"/>
</dbReference>
<dbReference type="RefSeq" id="WP_089370303.1">
    <property type="nucleotide sequence ID" value="NZ_BMEP01000003.1"/>
</dbReference>
<dbReference type="Pfam" id="PF18962">
    <property type="entry name" value="Por_Secre_tail"/>
    <property type="match status" value="1"/>
</dbReference>
<keyword evidence="4" id="KW-1185">Reference proteome</keyword>